<dbReference type="InterPro" id="IPR013951">
    <property type="entry name" value="Rxt3"/>
</dbReference>
<dbReference type="Proteomes" id="UP000311382">
    <property type="component" value="Unassembled WGS sequence"/>
</dbReference>
<feature type="compositionally biased region" description="Polar residues" evidence="1">
    <location>
        <begin position="58"/>
        <end position="67"/>
    </location>
</feature>
<proteinExistence type="predicted"/>
<dbReference type="OrthoDB" id="3596986at2759"/>
<feature type="compositionally biased region" description="Low complexity" evidence="1">
    <location>
        <begin position="258"/>
        <end position="270"/>
    </location>
</feature>
<accession>A0A5C5FKG9</accession>
<dbReference type="STRING" id="5288.A0A5C5FKG9"/>
<feature type="region of interest" description="Disordered" evidence="1">
    <location>
        <begin position="973"/>
        <end position="1004"/>
    </location>
</feature>
<feature type="compositionally biased region" description="Pro residues" evidence="1">
    <location>
        <begin position="166"/>
        <end position="176"/>
    </location>
</feature>
<evidence type="ECO:0000313" key="3">
    <source>
        <dbReference type="Proteomes" id="UP000311382"/>
    </source>
</evidence>
<feature type="compositionally biased region" description="Low complexity" evidence="1">
    <location>
        <begin position="534"/>
        <end position="556"/>
    </location>
</feature>
<feature type="compositionally biased region" description="Low complexity" evidence="1">
    <location>
        <begin position="304"/>
        <end position="353"/>
    </location>
</feature>
<sequence>MDTARQPQPPQQPAQQLQHPSSTAVRPPASTAASPPTAPAQQQPHQPARSPYAPGPPMSSSDKSLFPNSMPVRQLPGIHSFSPSPAPPTPAAPGHAGSPPPPASANAGAGAGSQSLQGRRVSVGADQKRFGEPAANGTHYGGLPSLPASATSPPPAPPAAAGVKPTPTPPILPPPAHASSAAAPPTFRTPFAGQAASPPAPASHSPAQQQPKPSTPAHSGTPSNTTSGLLSRTNPMSVSSMLSGPPRAQPVSAYSPHSTTSNGASSTTATPQPPVLPPDSRASPATSEQKAQAAPRTQPGATLPVYASSLVAPAPASATKPKAAAEQPHPAGTTPASASTPAPSASAVARSSYPPLPSAFARESPYAPSPPASSGAATPQQQQQQQATAAALKNSLFPNLGSYRPAGSPTQPPSRAQQQQPQQQSQTTSAATSTGASTPYQWQAQAAQQAQQVQQQQQAQRFGQQGKAGQQGGSAAAPSLGSAARPAQPHGQQAQAAKTPSQQQSQTTRFPPSLANADPYGNARAQPGTNGQQAPSPVVTQAATAAASPAVAASQSGFKRRRSDATEQQQQSPFQRAKAVTSAAAPAAERAAVSPPPPATPVPVNAKPLFTYDEWRKAMVRPPVVEVLNDAVDAWVKEHGDAAGEGEGPRKFLGRVTYDALTPPAKLLDGEVLAQNVGGYVEVVVPTSWVLGPHPAQRTSTGKDEVRSSCSVAPVDPHPVALSYGSPSAYTGEPLPLTSPTTPLVLPSHLADLPSVRQRQVWGTDVYTDDSDVLLVLLHSGWLRVTRRERRPRAGEQGAGADAIRRARTAGEERIAVPGQKEAKAEDVPTALLVRLGVVPALVRYEGIERQGIRSRSWGNGHDGVSLRVEEVLPLDDVPPPRATRVRKPRAATCAHQIASLHRSAHAQLSYVHGDEIDDDEDALHECAPPPPKRYRFAARAGAVSGGDKPEDADELLVTDTFVLELGEGRGRFLGLDDDGEDEAVEEEEERHGAGMQAMEVEAV</sequence>
<protein>
    <submittedName>
        <fullName evidence="2">Histone deacetylation protein Rxt3-domain-containing protein</fullName>
    </submittedName>
</protein>
<dbReference type="PANTHER" id="PTHR45725">
    <property type="entry name" value="FORMIN HOMOLOGY 2 FAMILY MEMBER"/>
    <property type="match status" value="1"/>
</dbReference>
<feature type="compositionally biased region" description="Low complexity" evidence="1">
    <location>
        <begin position="13"/>
        <end position="51"/>
    </location>
</feature>
<dbReference type="PANTHER" id="PTHR45725:SF18">
    <property type="entry name" value="ORC1-LIKE AAA ATPASE DOMAIN-CONTAINING PROTEIN"/>
    <property type="match status" value="1"/>
</dbReference>
<organism evidence="2 3">
    <name type="scientific">Rhodotorula diobovata</name>
    <dbReference type="NCBI Taxonomy" id="5288"/>
    <lineage>
        <taxon>Eukaryota</taxon>
        <taxon>Fungi</taxon>
        <taxon>Dikarya</taxon>
        <taxon>Basidiomycota</taxon>
        <taxon>Pucciniomycotina</taxon>
        <taxon>Microbotryomycetes</taxon>
        <taxon>Sporidiobolales</taxon>
        <taxon>Sporidiobolaceae</taxon>
        <taxon>Rhodotorula</taxon>
    </lineage>
</organism>
<gene>
    <name evidence="2" type="ORF">DMC30DRAFT_132957</name>
</gene>
<evidence type="ECO:0000256" key="1">
    <source>
        <dbReference type="SAM" id="MobiDB-lite"/>
    </source>
</evidence>
<reference evidence="2 3" key="1">
    <citation type="submission" date="2019-03" db="EMBL/GenBank/DDBJ databases">
        <title>Rhodosporidium diobovatum UCD-FST 08-225 genome sequencing, assembly, and annotation.</title>
        <authorList>
            <person name="Fakankun I.U."/>
            <person name="Fristensky B."/>
            <person name="Levin D.B."/>
        </authorList>
    </citation>
    <scope>NUCLEOTIDE SEQUENCE [LARGE SCALE GENOMIC DNA]</scope>
    <source>
        <strain evidence="2 3">UCD-FST 08-225</strain>
    </source>
</reference>
<feature type="compositionally biased region" description="Acidic residues" evidence="1">
    <location>
        <begin position="976"/>
        <end position="989"/>
    </location>
</feature>
<feature type="compositionally biased region" description="Polar residues" evidence="1">
    <location>
        <begin position="216"/>
        <end position="242"/>
    </location>
</feature>
<keyword evidence="3" id="KW-1185">Reference proteome</keyword>
<dbReference type="EMBL" id="SOZI01000225">
    <property type="protein sequence ID" value="TNY17240.1"/>
    <property type="molecule type" value="Genomic_DNA"/>
</dbReference>
<dbReference type="Pfam" id="PF08642">
    <property type="entry name" value="Rxt3"/>
    <property type="match status" value="1"/>
</dbReference>
<dbReference type="AlphaFoldDB" id="A0A5C5FKG9"/>
<name>A0A5C5FKG9_9BASI</name>
<dbReference type="InterPro" id="IPR051425">
    <property type="entry name" value="Formin_Homology"/>
</dbReference>
<feature type="compositionally biased region" description="Polar residues" evidence="1">
    <location>
        <begin position="498"/>
        <end position="510"/>
    </location>
</feature>
<feature type="region of interest" description="Disordered" evidence="1">
    <location>
        <begin position="1"/>
        <end position="601"/>
    </location>
</feature>
<feature type="compositionally biased region" description="Low complexity" evidence="1">
    <location>
        <begin position="177"/>
        <end position="212"/>
    </location>
</feature>
<feature type="compositionally biased region" description="Low complexity" evidence="1">
    <location>
        <begin position="372"/>
        <end position="391"/>
    </location>
</feature>
<comment type="caution">
    <text evidence="2">The sequence shown here is derived from an EMBL/GenBank/DDBJ whole genome shotgun (WGS) entry which is preliminary data.</text>
</comment>
<evidence type="ECO:0000313" key="2">
    <source>
        <dbReference type="EMBL" id="TNY17240.1"/>
    </source>
</evidence>
<feature type="compositionally biased region" description="Low complexity" evidence="1">
    <location>
        <begin position="576"/>
        <end position="593"/>
    </location>
</feature>
<feature type="compositionally biased region" description="Low complexity" evidence="1">
    <location>
        <begin position="413"/>
        <end position="497"/>
    </location>
</feature>